<accession>A0AAJ0GHZ7</accession>
<organism evidence="3 4">
    <name type="scientific">Extremus antarcticus</name>
    <dbReference type="NCBI Taxonomy" id="702011"/>
    <lineage>
        <taxon>Eukaryota</taxon>
        <taxon>Fungi</taxon>
        <taxon>Dikarya</taxon>
        <taxon>Ascomycota</taxon>
        <taxon>Pezizomycotina</taxon>
        <taxon>Dothideomycetes</taxon>
        <taxon>Dothideomycetidae</taxon>
        <taxon>Mycosphaerellales</taxon>
        <taxon>Extremaceae</taxon>
        <taxon>Extremus</taxon>
    </lineage>
</organism>
<evidence type="ECO:0000313" key="3">
    <source>
        <dbReference type="EMBL" id="KAK3057957.1"/>
    </source>
</evidence>
<keyword evidence="2" id="KW-0732">Signal</keyword>
<feature type="region of interest" description="Disordered" evidence="1">
    <location>
        <begin position="144"/>
        <end position="176"/>
    </location>
</feature>
<feature type="compositionally biased region" description="Basic and acidic residues" evidence="1">
    <location>
        <begin position="147"/>
        <end position="162"/>
    </location>
</feature>
<name>A0AAJ0GHZ7_9PEZI</name>
<feature type="compositionally biased region" description="Low complexity" evidence="1">
    <location>
        <begin position="163"/>
        <end position="176"/>
    </location>
</feature>
<comment type="caution">
    <text evidence="3">The sequence shown here is derived from an EMBL/GenBank/DDBJ whole genome shotgun (WGS) entry which is preliminary data.</text>
</comment>
<dbReference type="Proteomes" id="UP001271007">
    <property type="component" value="Unassembled WGS sequence"/>
</dbReference>
<sequence length="201" mass="20692">MLQSIVSLMALVGFVVSQQINFEGGTGTRSLWIPYKTISGVPLASIVGKDWGNNRTTYVLHCPTAQPDCAISPKLTLTEGTDLVRWTSSTSGSASGTVVIDCPLTNTPVTCSQNAHGGGQIQQTTAVVAASDISYQAVEVTATPKAKTTDESKTKKAQDKKTTSTPTPTPVSTGGVAEATGRSWVGAVRAVGAGIVALAVL</sequence>
<feature type="chain" id="PRO_5042554990" evidence="2">
    <location>
        <begin position="18"/>
        <end position="201"/>
    </location>
</feature>
<evidence type="ECO:0000256" key="1">
    <source>
        <dbReference type="SAM" id="MobiDB-lite"/>
    </source>
</evidence>
<evidence type="ECO:0000313" key="4">
    <source>
        <dbReference type="Proteomes" id="UP001271007"/>
    </source>
</evidence>
<dbReference type="AlphaFoldDB" id="A0AAJ0GHZ7"/>
<protein>
    <submittedName>
        <fullName evidence="3">Uncharacterized protein</fullName>
    </submittedName>
</protein>
<proteinExistence type="predicted"/>
<evidence type="ECO:0000256" key="2">
    <source>
        <dbReference type="SAM" id="SignalP"/>
    </source>
</evidence>
<gene>
    <name evidence="3" type="ORF">LTR09_001034</name>
</gene>
<dbReference type="EMBL" id="JAWDJX010000002">
    <property type="protein sequence ID" value="KAK3057957.1"/>
    <property type="molecule type" value="Genomic_DNA"/>
</dbReference>
<feature type="signal peptide" evidence="2">
    <location>
        <begin position="1"/>
        <end position="17"/>
    </location>
</feature>
<reference evidence="3" key="1">
    <citation type="submission" date="2023-04" db="EMBL/GenBank/DDBJ databases">
        <title>Black Yeasts Isolated from many extreme environments.</title>
        <authorList>
            <person name="Coleine C."/>
            <person name="Stajich J.E."/>
            <person name="Selbmann L."/>
        </authorList>
    </citation>
    <scope>NUCLEOTIDE SEQUENCE</scope>
    <source>
        <strain evidence="3">CCFEE 5312</strain>
    </source>
</reference>
<keyword evidence="4" id="KW-1185">Reference proteome</keyword>